<protein>
    <submittedName>
        <fullName evidence="1">Uncharacterized protein</fullName>
    </submittedName>
</protein>
<accession>A0ABR2G5A0</accession>
<evidence type="ECO:0000313" key="1">
    <source>
        <dbReference type="EMBL" id="KAK8593919.1"/>
    </source>
</evidence>
<comment type="caution">
    <text evidence="1">The sequence shown here is derived from an EMBL/GenBank/DDBJ whole genome shotgun (WGS) entry which is preliminary data.</text>
</comment>
<dbReference type="Proteomes" id="UP001472677">
    <property type="component" value="Unassembled WGS sequence"/>
</dbReference>
<gene>
    <name evidence="1" type="ORF">V6N12_045992</name>
</gene>
<sequence>MRREKKVKEVIVYWTNKKKLRLDHTKYIKVTRRLPEGFNFLLRWMNLSKNEGTSIKVLTKLEELPSDVAGCRESPKKEVGESHNVEDDVVELEHVAEVDVDSFDDID</sequence>
<evidence type="ECO:0000313" key="2">
    <source>
        <dbReference type="Proteomes" id="UP001472677"/>
    </source>
</evidence>
<dbReference type="EMBL" id="JBBPBM010000003">
    <property type="protein sequence ID" value="KAK8593919.1"/>
    <property type="molecule type" value="Genomic_DNA"/>
</dbReference>
<organism evidence="1 2">
    <name type="scientific">Hibiscus sabdariffa</name>
    <name type="common">roselle</name>
    <dbReference type="NCBI Taxonomy" id="183260"/>
    <lineage>
        <taxon>Eukaryota</taxon>
        <taxon>Viridiplantae</taxon>
        <taxon>Streptophyta</taxon>
        <taxon>Embryophyta</taxon>
        <taxon>Tracheophyta</taxon>
        <taxon>Spermatophyta</taxon>
        <taxon>Magnoliopsida</taxon>
        <taxon>eudicotyledons</taxon>
        <taxon>Gunneridae</taxon>
        <taxon>Pentapetalae</taxon>
        <taxon>rosids</taxon>
        <taxon>malvids</taxon>
        <taxon>Malvales</taxon>
        <taxon>Malvaceae</taxon>
        <taxon>Malvoideae</taxon>
        <taxon>Hibiscus</taxon>
    </lineage>
</organism>
<reference evidence="1 2" key="1">
    <citation type="journal article" date="2024" name="G3 (Bethesda)">
        <title>Genome assembly of Hibiscus sabdariffa L. provides insights into metabolisms of medicinal natural products.</title>
        <authorList>
            <person name="Kim T."/>
        </authorList>
    </citation>
    <scope>NUCLEOTIDE SEQUENCE [LARGE SCALE GENOMIC DNA]</scope>
    <source>
        <strain evidence="1">TK-2024</strain>
        <tissue evidence="1">Old leaves</tissue>
    </source>
</reference>
<proteinExistence type="predicted"/>
<keyword evidence="2" id="KW-1185">Reference proteome</keyword>
<name>A0ABR2G5A0_9ROSI</name>